<accession>A0ABM8GMF6</accession>
<keyword evidence="4" id="KW-1185">Reference proteome</keyword>
<protein>
    <recommendedName>
        <fullName evidence="2">SIS domain-containing protein</fullName>
    </recommendedName>
</protein>
<dbReference type="PROSITE" id="PS51464">
    <property type="entry name" value="SIS"/>
    <property type="match status" value="1"/>
</dbReference>
<evidence type="ECO:0000259" key="2">
    <source>
        <dbReference type="PROSITE" id="PS51464"/>
    </source>
</evidence>
<dbReference type="Gene3D" id="1.10.8.1080">
    <property type="match status" value="1"/>
</dbReference>
<dbReference type="PANTHER" id="PTHR10088:SF4">
    <property type="entry name" value="GLUCOKINASE REGULATORY PROTEIN"/>
    <property type="match status" value="1"/>
</dbReference>
<dbReference type="Gene3D" id="3.40.50.10490">
    <property type="entry name" value="Glucose-6-phosphate isomerase like protein, domain 1"/>
    <property type="match status" value="1"/>
</dbReference>
<dbReference type="EMBL" id="AP027732">
    <property type="protein sequence ID" value="BDZ49608.1"/>
    <property type="molecule type" value="Genomic_DNA"/>
</dbReference>
<dbReference type="PANTHER" id="PTHR10088">
    <property type="entry name" value="GLUCOKINASE REGULATORY PROTEIN"/>
    <property type="match status" value="1"/>
</dbReference>
<dbReference type="InterPro" id="IPR040190">
    <property type="entry name" value="MURQ/GCKR"/>
</dbReference>
<evidence type="ECO:0000313" key="3">
    <source>
        <dbReference type="EMBL" id="BDZ49608.1"/>
    </source>
</evidence>
<dbReference type="InterPro" id="IPR001347">
    <property type="entry name" value="SIS_dom"/>
</dbReference>
<sequence length="156" mass="15943">MLGALGEAKRSGALVVSVACNSPSRIAALADVAIEVVTGPEFIAGSTRLGAATAQKLVLNMLSTLTMVRLGKTYGNVMIDLQATNEKLVARSRRTVSAVTGADPHAAADALEAAGGSVKGAVLALKTRLSPGDAAKLLEANNGHLRDALRDFDLHG</sequence>
<evidence type="ECO:0000313" key="4">
    <source>
        <dbReference type="Proteomes" id="UP001321486"/>
    </source>
</evidence>
<dbReference type="SUPFAM" id="SSF53697">
    <property type="entry name" value="SIS domain"/>
    <property type="match status" value="1"/>
</dbReference>
<evidence type="ECO:0000256" key="1">
    <source>
        <dbReference type="ARBA" id="ARBA00023277"/>
    </source>
</evidence>
<organism evidence="3 4">
    <name type="scientific">Frondihabitans sucicola</name>
    <dbReference type="NCBI Taxonomy" id="1268041"/>
    <lineage>
        <taxon>Bacteria</taxon>
        <taxon>Bacillati</taxon>
        <taxon>Actinomycetota</taxon>
        <taxon>Actinomycetes</taxon>
        <taxon>Micrococcales</taxon>
        <taxon>Microbacteriaceae</taxon>
        <taxon>Frondihabitans</taxon>
    </lineage>
</organism>
<reference evidence="4" key="1">
    <citation type="journal article" date="2019" name="Int. J. Syst. Evol. Microbiol.">
        <title>The Global Catalogue of Microorganisms (GCM) 10K type strain sequencing project: providing services to taxonomists for standard genome sequencing and annotation.</title>
        <authorList>
            <consortium name="The Broad Institute Genomics Platform"/>
            <consortium name="The Broad Institute Genome Sequencing Center for Infectious Disease"/>
            <person name="Wu L."/>
            <person name="Ma J."/>
        </authorList>
    </citation>
    <scope>NUCLEOTIDE SEQUENCE [LARGE SCALE GENOMIC DNA]</scope>
    <source>
        <strain evidence="4">NBRC 108728</strain>
    </source>
</reference>
<dbReference type="NCBIfam" id="NF003915">
    <property type="entry name" value="PRK05441.1"/>
    <property type="match status" value="1"/>
</dbReference>
<proteinExistence type="predicted"/>
<gene>
    <name evidence="3" type="ORF">GCM10025867_18490</name>
</gene>
<dbReference type="Proteomes" id="UP001321486">
    <property type="component" value="Chromosome"/>
</dbReference>
<dbReference type="InterPro" id="IPR046348">
    <property type="entry name" value="SIS_dom_sf"/>
</dbReference>
<keyword evidence="1" id="KW-0119">Carbohydrate metabolism</keyword>
<feature type="domain" description="SIS" evidence="2">
    <location>
        <begin position="1"/>
        <end position="72"/>
    </location>
</feature>
<name>A0ABM8GMF6_9MICO</name>